<keyword evidence="4" id="KW-1185">Reference proteome</keyword>
<dbReference type="InterPro" id="IPR023214">
    <property type="entry name" value="HAD_sf"/>
</dbReference>
<evidence type="ECO:0000256" key="1">
    <source>
        <dbReference type="SAM" id="MobiDB-lite"/>
    </source>
</evidence>
<evidence type="ECO:0000313" key="4">
    <source>
        <dbReference type="Proteomes" id="UP001164305"/>
    </source>
</evidence>
<sequence length="775" mass="86231">MPNTPASSSTDPSTEPSTAPRADQQILLTGVTGFLGQAVLQSLLENFPAVRVTALVRPKGVQTGRKRLEGLLRKPVFTSWGERVGADEVRRAFDERVDILEGDLTDMPAIEQRIDTVIHSASSVSFDPPIDEAFRTNVGGARNLYEALLASGQDPHVIHVSTAYVGGISKGLRQEGSLAHDVDWRAEHEAALAAHHRVEAQSRTPETLRSQMLAARVRQGKMGPKAVAAAAEELRTTWVHDRLVDYGRTRAQSVGWTDIYTFTKAMAERVAEDLWASAGHRVSFVRPSIIESALRRPYPGWIDGYKVADPLIMAYGRGLLPEFPGLADSILDIIPVDFVVNVIVALATQKVDRRGDEAYFQVVSGATNPLPFHEMVTAVRGYFVEQPLEDEKGRPIEVPEWDFPAVEAVDVRFRLKELATKAGQVAVSRLPATRRTREWTSTLHRNASGLETLRKYTELYRQYTKTEMVFDDANTRALREELPEAFLRGGTSTEGVAGALEGVERAELDFDIAELDWLRYFRELHLPAVTELTKAYSRRKATLDRRAGRPAPPMKEGSDILAVFDLDGTVVATNIVQQYLEVMRATRSKRQWPGEIGNLLGALPGYLRTERRDRSEFIRSVNRRYRGFRADELRALMQGQLGRRIRASIRPEALELIERHQQAGHRTVLVTGALDVLVEPLADLFDEVVATHMDVDANGVMTGYLATPPVVDEARANWLRKYAGRVGADLKKSYGYGDSLADASWLELVGTPSAVSPDLGLYSIAKKKRWAILEW</sequence>
<dbReference type="InterPro" id="IPR026055">
    <property type="entry name" value="FAR"/>
</dbReference>
<dbReference type="Pfam" id="PF12710">
    <property type="entry name" value="HAD"/>
    <property type="match status" value="1"/>
</dbReference>
<dbReference type="PANTHER" id="PTHR11011">
    <property type="entry name" value="MALE STERILITY PROTEIN 2-RELATED"/>
    <property type="match status" value="1"/>
</dbReference>
<accession>A0ABY6G3W6</accession>
<feature type="region of interest" description="Disordered" evidence="1">
    <location>
        <begin position="1"/>
        <end position="20"/>
    </location>
</feature>
<keyword evidence="3" id="KW-0378">Hydrolase</keyword>
<dbReference type="Gene3D" id="1.20.1440.100">
    <property type="entry name" value="SG protein - dephosphorylation function"/>
    <property type="match status" value="1"/>
</dbReference>
<dbReference type="InterPro" id="IPR036291">
    <property type="entry name" value="NAD(P)-bd_dom_sf"/>
</dbReference>
<dbReference type="NCBIfam" id="TIGR01490">
    <property type="entry name" value="HAD-SF-IB-hyp1"/>
    <property type="match status" value="1"/>
</dbReference>
<dbReference type="PANTHER" id="PTHR11011:SF45">
    <property type="entry name" value="FATTY ACYL-COA REDUCTASE CG8306-RELATED"/>
    <property type="match status" value="1"/>
</dbReference>
<dbReference type="EMBL" id="CP107020">
    <property type="protein sequence ID" value="UYG17888.1"/>
    <property type="molecule type" value="Genomic_DNA"/>
</dbReference>
<dbReference type="Gene3D" id="3.40.50.1000">
    <property type="entry name" value="HAD superfamily/HAD-like"/>
    <property type="match status" value="1"/>
</dbReference>
<dbReference type="SUPFAM" id="SSF51735">
    <property type="entry name" value="NAD(P)-binding Rossmann-fold domains"/>
    <property type="match status" value="1"/>
</dbReference>
<protein>
    <submittedName>
        <fullName evidence="3">HAD-IB family hydrolase</fullName>
    </submittedName>
</protein>
<dbReference type="Pfam" id="PF07993">
    <property type="entry name" value="NAD_binding_4"/>
    <property type="match status" value="1"/>
</dbReference>
<proteinExistence type="predicted"/>
<evidence type="ECO:0000313" key="3">
    <source>
        <dbReference type="EMBL" id="UYG17888.1"/>
    </source>
</evidence>
<reference evidence="3" key="1">
    <citation type="submission" date="2022-10" db="EMBL/GenBank/DDBJ databases">
        <title>Whole-Genome Sequencing of Brachybacterium huguangmaarense BRM-3, Isolated from Betula schmidtii.</title>
        <authorList>
            <person name="Haam D."/>
        </authorList>
    </citation>
    <scope>NUCLEOTIDE SEQUENCE</scope>
    <source>
        <strain evidence="3">BRM-3</strain>
    </source>
</reference>
<evidence type="ECO:0000259" key="2">
    <source>
        <dbReference type="Pfam" id="PF07993"/>
    </source>
</evidence>
<dbReference type="RefSeq" id="WP_263595095.1">
    <property type="nucleotide sequence ID" value="NZ_CP107020.1"/>
</dbReference>
<dbReference type="SUPFAM" id="SSF56784">
    <property type="entry name" value="HAD-like"/>
    <property type="match status" value="1"/>
</dbReference>
<organism evidence="3 4">
    <name type="scientific">Brachybacterium huguangmaarense</name>
    <dbReference type="NCBI Taxonomy" id="1652028"/>
    <lineage>
        <taxon>Bacteria</taxon>
        <taxon>Bacillati</taxon>
        <taxon>Actinomycetota</taxon>
        <taxon>Actinomycetes</taxon>
        <taxon>Micrococcales</taxon>
        <taxon>Dermabacteraceae</taxon>
        <taxon>Brachybacterium</taxon>
    </lineage>
</organism>
<dbReference type="InterPro" id="IPR006385">
    <property type="entry name" value="HAD_hydro_SerB1"/>
</dbReference>
<feature type="domain" description="Thioester reductase (TE)" evidence="2">
    <location>
        <begin position="28"/>
        <end position="343"/>
    </location>
</feature>
<dbReference type="InterPro" id="IPR013120">
    <property type="entry name" value="FAR_NAD-bd"/>
</dbReference>
<name>A0ABY6G3W6_9MICO</name>
<dbReference type="Proteomes" id="UP001164305">
    <property type="component" value="Chromosome"/>
</dbReference>
<dbReference type="InterPro" id="IPR036412">
    <property type="entry name" value="HAD-like_sf"/>
</dbReference>
<dbReference type="GO" id="GO:0016787">
    <property type="term" value="F:hydrolase activity"/>
    <property type="evidence" value="ECO:0007669"/>
    <property type="project" value="UniProtKB-KW"/>
</dbReference>
<dbReference type="Gene3D" id="3.40.50.720">
    <property type="entry name" value="NAD(P)-binding Rossmann-like Domain"/>
    <property type="match status" value="1"/>
</dbReference>
<dbReference type="NCBIfam" id="TIGR01488">
    <property type="entry name" value="HAD-SF-IB"/>
    <property type="match status" value="1"/>
</dbReference>
<gene>
    <name evidence="3" type="ORF">BRM3_05565</name>
</gene>